<comment type="caution">
    <text evidence="1">The sequence shown here is derived from an EMBL/GenBank/DDBJ whole genome shotgun (WGS) entry which is preliminary data.</text>
</comment>
<proteinExistence type="predicted"/>
<sequence>TPPYKYSDGGCREAKVIIILGPDASGKGEFRP</sequence>
<name>X1R2N4_9ZZZZ</name>
<gene>
    <name evidence="1" type="ORF">S12H4_25516</name>
</gene>
<protein>
    <submittedName>
        <fullName evidence="1">Uncharacterized protein</fullName>
    </submittedName>
</protein>
<accession>X1R2N4</accession>
<dbReference type="EMBL" id="BARW01014367">
    <property type="protein sequence ID" value="GAI74987.1"/>
    <property type="molecule type" value="Genomic_DNA"/>
</dbReference>
<feature type="non-terminal residue" evidence="1">
    <location>
        <position position="1"/>
    </location>
</feature>
<dbReference type="AlphaFoldDB" id="X1R2N4"/>
<feature type="non-terminal residue" evidence="1">
    <location>
        <position position="32"/>
    </location>
</feature>
<organism evidence="1">
    <name type="scientific">marine sediment metagenome</name>
    <dbReference type="NCBI Taxonomy" id="412755"/>
    <lineage>
        <taxon>unclassified sequences</taxon>
        <taxon>metagenomes</taxon>
        <taxon>ecological metagenomes</taxon>
    </lineage>
</organism>
<evidence type="ECO:0000313" key="1">
    <source>
        <dbReference type="EMBL" id="GAI74987.1"/>
    </source>
</evidence>
<reference evidence="1" key="1">
    <citation type="journal article" date="2014" name="Front. Microbiol.">
        <title>High frequency of phylogenetically diverse reductive dehalogenase-homologous genes in deep subseafloor sedimentary metagenomes.</title>
        <authorList>
            <person name="Kawai M."/>
            <person name="Futagami T."/>
            <person name="Toyoda A."/>
            <person name="Takaki Y."/>
            <person name="Nishi S."/>
            <person name="Hori S."/>
            <person name="Arai W."/>
            <person name="Tsubouchi T."/>
            <person name="Morono Y."/>
            <person name="Uchiyama I."/>
            <person name="Ito T."/>
            <person name="Fujiyama A."/>
            <person name="Inagaki F."/>
            <person name="Takami H."/>
        </authorList>
    </citation>
    <scope>NUCLEOTIDE SEQUENCE</scope>
    <source>
        <strain evidence="1">Expedition CK06-06</strain>
    </source>
</reference>